<dbReference type="PROSITE" id="PS51257">
    <property type="entry name" value="PROKAR_LIPOPROTEIN"/>
    <property type="match status" value="1"/>
</dbReference>
<proteinExistence type="predicted"/>
<dbReference type="EMBL" id="CP117418">
    <property type="protein sequence ID" value="WCT79886.1"/>
    <property type="molecule type" value="Genomic_DNA"/>
</dbReference>
<sequence length="439" mass="45905">MKRLAALVLLSVASCGQGDRDKPLGPRDFALLLPVEADAGPLERIALPPAALAAIRRRDKGDIRVFDAQDRPLSLALLPGGPGELAVVRLKAIPFALPQSPSPGSSISVRVDRGAQAIRVKTDDASPAAPDHAVLLDTRQLNQPAVSITLDADVPVQRPVTVSLAVGGDLSHWQDLTRKVLFRPDQGAGLLGSGRLDLGGEVLGGRYLRVAWSGAPASMVTGASLATSPDPVPRRVTVAAKGAVMADPHHVLFTLPAGAGPTALMVAMTGRDGVVPIRLLGRAAADQPWAPLALASVRQGEKAALLELGDGGSREFMVEADTRSAGFSQMPRLDLQFAPVEVLAAMNGAAPYRLAVGQAKAPPAFFGMAELVTRPGPFPQARVMDDGRDVEIDVAIGKARTGLAPRIVALWAVLIGGVLVLAFAAYRLFRANDDQPQEP</sequence>
<reference evidence="2 3" key="1">
    <citation type="submission" date="2023-02" db="EMBL/GenBank/DDBJ databases">
        <title>Genome sequence of Novosphingobium humi KACC 19094.</title>
        <authorList>
            <person name="Kim S."/>
            <person name="Heo J."/>
            <person name="Kwon S.-W."/>
        </authorList>
    </citation>
    <scope>NUCLEOTIDE SEQUENCE [LARGE SCALE GENOMIC DNA]</scope>
    <source>
        <strain evidence="2 3">KACC 19094</strain>
        <plasmid evidence="2 3">unnamed1</plasmid>
    </source>
</reference>
<evidence type="ECO:0000313" key="3">
    <source>
        <dbReference type="Proteomes" id="UP001218231"/>
    </source>
</evidence>
<geneLocation type="plasmid" evidence="2 3">
    <name>unnamed1</name>
</geneLocation>
<name>A0ABY7U4Z5_9SPHN</name>
<keyword evidence="1" id="KW-0812">Transmembrane</keyword>
<keyword evidence="3" id="KW-1185">Reference proteome</keyword>
<keyword evidence="1" id="KW-1133">Transmembrane helix</keyword>
<keyword evidence="1" id="KW-0472">Membrane</keyword>
<keyword evidence="2" id="KW-0614">Plasmid</keyword>
<dbReference type="Proteomes" id="UP001218231">
    <property type="component" value="Plasmid unnamed1"/>
</dbReference>
<accession>A0ABY7U4Z5</accession>
<protein>
    <submittedName>
        <fullName evidence="2">DUF3999 family protein</fullName>
    </submittedName>
</protein>
<feature type="transmembrane region" description="Helical" evidence="1">
    <location>
        <begin position="408"/>
        <end position="429"/>
    </location>
</feature>
<organism evidence="2 3">
    <name type="scientific">Novosphingobium humi</name>
    <dbReference type="NCBI Taxonomy" id="2282397"/>
    <lineage>
        <taxon>Bacteria</taxon>
        <taxon>Pseudomonadati</taxon>
        <taxon>Pseudomonadota</taxon>
        <taxon>Alphaproteobacteria</taxon>
        <taxon>Sphingomonadales</taxon>
        <taxon>Sphingomonadaceae</taxon>
        <taxon>Novosphingobium</taxon>
    </lineage>
</organism>
<dbReference type="Pfam" id="PF13163">
    <property type="entry name" value="DUF3999"/>
    <property type="match status" value="1"/>
</dbReference>
<evidence type="ECO:0000313" key="2">
    <source>
        <dbReference type="EMBL" id="WCT79886.1"/>
    </source>
</evidence>
<dbReference type="InterPro" id="IPR025060">
    <property type="entry name" value="DUF3999"/>
</dbReference>
<gene>
    <name evidence="2" type="ORF">PQ457_17640</name>
</gene>
<evidence type="ECO:0000256" key="1">
    <source>
        <dbReference type="SAM" id="Phobius"/>
    </source>
</evidence>
<dbReference type="RefSeq" id="WP_273620158.1">
    <property type="nucleotide sequence ID" value="NZ_CP117418.1"/>
</dbReference>